<dbReference type="AlphaFoldDB" id="A0A511QZY0"/>
<proteinExistence type="predicted"/>
<feature type="signal peptide" evidence="1">
    <location>
        <begin position="1"/>
        <end position="21"/>
    </location>
</feature>
<feature type="chain" id="PRO_5021788327" evidence="1">
    <location>
        <begin position="22"/>
        <end position="248"/>
    </location>
</feature>
<dbReference type="Proteomes" id="UP000321197">
    <property type="component" value="Unassembled WGS sequence"/>
</dbReference>
<keyword evidence="1" id="KW-0732">Signal</keyword>
<organism evidence="2 3">
    <name type="scientific">Meiothermus hypogaeus NBRC 106114</name>
    <dbReference type="NCBI Taxonomy" id="1227553"/>
    <lineage>
        <taxon>Bacteria</taxon>
        <taxon>Thermotogati</taxon>
        <taxon>Deinococcota</taxon>
        <taxon>Deinococci</taxon>
        <taxon>Thermales</taxon>
        <taxon>Thermaceae</taxon>
        <taxon>Meiothermus</taxon>
    </lineage>
</organism>
<reference evidence="2 3" key="1">
    <citation type="submission" date="2019-07" db="EMBL/GenBank/DDBJ databases">
        <title>Whole genome shotgun sequence of Meiothermus hypogaeus NBRC 106114.</title>
        <authorList>
            <person name="Hosoyama A."/>
            <person name="Uohara A."/>
            <person name="Ohji S."/>
            <person name="Ichikawa N."/>
        </authorList>
    </citation>
    <scope>NUCLEOTIDE SEQUENCE [LARGE SCALE GENOMIC DNA]</scope>
    <source>
        <strain evidence="2 3">NBRC 106114</strain>
    </source>
</reference>
<dbReference type="InterPro" id="IPR046505">
    <property type="entry name" value="DUF6683"/>
</dbReference>
<dbReference type="Pfam" id="PF20388">
    <property type="entry name" value="DUF6683"/>
    <property type="match status" value="1"/>
</dbReference>
<accession>A0A511QZY0</accession>
<dbReference type="EMBL" id="BJXL01000025">
    <property type="protein sequence ID" value="GEM82918.1"/>
    <property type="molecule type" value="Genomic_DNA"/>
</dbReference>
<evidence type="ECO:0000256" key="1">
    <source>
        <dbReference type="SAM" id="SignalP"/>
    </source>
</evidence>
<evidence type="ECO:0000313" key="2">
    <source>
        <dbReference type="EMBL" id="GEM82918.1"/>
    </source>
</evidence>
<protein>
    <submittedName>
        <fullName evidence="2">Uncharacterized protein</fullName>
    </submittedName>
</protein>
<evidence type="ECO:0000313" key="3">
    <source>
        <dbReference type="Proteomes" id="UP000321197"/>
    </source>
</evidence>
<name>A0A511QZY0_9DEIN</name>
<dbReference type="RefSeq" id="WP_119341223.1">
    <property type="nucleotide sequence ID" value="NZ_BJXL01000025.1"/>
</dbReference>
<gene>
    <name evidence="2" type="ORF">MHY01S_10840</name>
</gene>
<sequence length="248" mass="26996">MKRQNKAIAVVLWVLLGSAQAQYTAGGFGAPVQSFSNIYQANVYQAYSNIMFTTQMQINKAMLDAAVKKSQQKSSSAARPTSATSFKQGSGRILVDTFAQSLTQDKAQQKELTKVFDVGLKLYEDEAKKQGKPNNVALAFTYLVGVCYLVYSGQEPSEASLSALQASVDEVFGSSPEFKKASDKERQTLYELFVLLATLPLAGYSVATEQNDAELLKTYQQIAGGLLEAVLGVKPERVKFTATGLMIR</sequence>
<dbReference type="OrthoDB" id="34598at2"/>
<comment type="caution">
    <text evidence="2">The sequence shown here is derived from an EMBL/GenBank/DDBJ whole genome shotgun (WGS) entry which is preliminary data.</text>
</comment>